<accession>A0ABW5VND8</accession>
<dbReference type="RefSeq" id="WP_251808736.1">
    <property type="nucleotide sequence ID" value="NZ_CP166679.1"/>
</dbReference>
<organism evidence="1 2">
    <name type="scientific">Arenibacter antarcticus</name>
    <dbReference type="NCBI Taxonomy" id="2040469"/>
    <lineage>
        <taxon>Bacteria</taxon>
        <taxon>Pseudomonadati</taxon>
        <taxon>Bacteroidota</taxon>
        <taxon>Flavobacteriia</taxon>
        <taxon>Flavobacteriales</taxon>
        <taxon>Flavobacteriaceae</taxon>
        <taxon>Arenibacter</taxon>
    </lineage>
</organism>
<evidence type="ECO:0000313" key="1">
    <source>
        <dbReference type="EMBL" id="MFD2791870.1"/>
    </source>
</evidence>
<reference evidence="2" key="1">
    <citation type="journal article" date="2019" name="Int. J. Syst. Evol. Microbiol.">
        <title>The Global Catalogue of Microorganisms (GCM) 10K type strain sequencing project: providing services to taxonomists for standard genome sequencing and annotation.</title>
        <authorList>
            <consortium name="The Broad Institute Genomics Platform"/>
            <consortium name="The Broad Institute Genome Sequencing Center for Infectious Disease"/>
            <person name="Wu L."/>
            <person name="Ma J."/>
        </authorList>
    </citation>
    <scope>NUCLEOTIDE SEQUENCE [LARGE SCALE GENOMIC DNA]</scope>
    <source>
        <strain evidence="2">KCTC 52924</strain>
    </source>
</reference>
<sequence length="99" mass="10875">MHKIILIIIAMIINQSVANQDLGIQGIKRGRIGGGDTITKEILKSDLEIGDCTSTSHYPQSNTHTNGVSLELFTNFKPELTSFLNGKGIMTEAFLTRKQ</sequence>
<comment type="caution">
    <text evidence="1">The sequence shown here is derived from an EMBL/GenBank/DDBJ whole genome shotgun (WGS) entry which is preliminary data.</text>
</comment>
<dbReference type="Proteomes" id="UP001597532">
    <property type="component" value="Unassembled WGS sequence"/>
</dbReference>
<gene>
    <name evidence="1" type="ORF">ACFS1K_19030</name>
</gene>
<protein>
    <submittedName>
        <fullName evidence="1">Uncharacterized protein</fullName>
    </submittedName>
</protein>
<evidence type="ECO:0000313" key="2">
    <source>
        <dbReference type="Proteomes" id="UP001597532"/>
    </source>
</evidence>
<dbReference type="EMBL" id="JBHUOK010000034">
    <property type="protein sequence ID" value="MFD2791870.1"/>
    <property type="molecule type" value="Genomic_DNA"/>
</dbReference>
<keyword evidence="2" id="KW-1185">Reference proteome</keyword>
<proteinExistence type="predicted"/>
<name>A0ABW5VND8_9FLAO</name>